<name>A0A0E4CXS6_9BACL</name>
<dbReference type="Proteomes" id="UP000033163">
    <property type="component" value="Chromosome I"/>
</dbReference>
<accession>A0A0E4CXS6</accession>
<sequence length="290" mass="32288">MPLPVPNLDDLGFDELVADAKTLIPLYDPDWTNYNPSDPGITLIELFAWFSEMVLYRIDQVTEESQLQFLKLLGVALAEGEELTSGIRRGVKQFSECYRAVTAADFQLLAKQSLLDIPGILDTYPDLAVRTLCLINTDMENGTGVNKEAFGHVSVVLILQTDNQKDLLREMTQIKQSVKAYLDARKLLTTRVHVVEPDYRDIVIEMTVSAKDKSIGSTVIDSITRFLDPVSGGEEGLGWLPGRKLYASDLYHLVEGISGIDHVTSVALDSPDLLPFQLFKLKDLKVEVES</sequence>
<protein>
    <recommendedName>
        <fullName evidence="3">Baseplate protein J-like domain-containing protein</fullName>
    </recommendedName>
</protein>
<dbReference type="AlphaFoldDB" id="A0A0E4CXS6"/>
<dbReference type="EMBL" id="LN831776">
    <property type="protein sequence ID" value="CQR56670.1"/>
    <property type="molecule type" value="Genomic_DNA"/>
</dbReference>
<gene>
    <name evidence="1" type="ORF">PRIO_4268</name>
</gene>
<evidence type="ECO:0008006" key="3">
    <source>
        <dbReference type="Google" id="ProtNLM"/>
    </source>
</evidence>
<evidence type="ECO:0000313" key="1">
    <source>
        <dbReference type="EMBL" id="CQR56670.1"/>
    </source>
</evidence>
<reference evidence="2" key="1">
    <citation type="submission" date="2015-03" db="EMBL/GenBank/DDBJ databases">
        <authorList>
            <person name="Wibberg D."/>
        </authorList>
    </citation>
    <scope>NUCLEOTIDE SEQUENCE [LARGE SCALE GENOMIC DNA]</scope>
</reference>
<evidence type="ECO:0000313" key="2">
    <source>
        <dbReference type="Proteomes" id="UP000033163"/>
    </source>
</evidence>
<proteinExistence type="predicted"/>
<organism evidence="1 2">
    <name type="scientific">Paenibacillus riograndensis SBR5</name>
    <dbReference type="NCBI Taxonomy" id="1073571"/>
    <lineage>
        <taxon>Bacteria</taxon>
        <taxon>Bacillati</taxon>
        <taxon>Bacillota</taxon>
        <taxon>Bacilli</taxon>
        <taxon>Bacillales</taxon>
        <taxon>Paenibacillaceae</taxon>
        <taxon>Paenibacillus</taxon>
        <taxon>Paenibacillus sonchi group</taxon>
    </lineage>
</organism>
<dbReference type="HOGENOM" id="CLU_833714_0_0_9"/>
<dbReference type="STRING" id="483937.AMQ84_16730"/>
<dbReference type="PATRIC" id="fig|1073571.4.peg.4567"/>
<dbReference type="RefSeq" id="WP_020433754.1">
    <property type="nucleotide sequence ID" value="NZ_AGBD01001754.1"/>
</dbReference>
<dbReference type="KEGG" id="pri:PRIO_4268"/>